<dbReference type="FunFam" id="3.30.1370.30:FF:000002">
    <property type="entry name" value="30S ribosomal protein S8"/>
    <property type="match status" value="1"/>
</dbReference>
<dbReference type="GO" id="GO:1990904">
    <property type="term" value="C:ribonucleoprotein complex"/>
    <property type="evidence" value="ECO:0007669"/>
    <property type="project" value="UniProtKB-KW"/>
</dbReference>
<evidence type="ECO:0000256" key="7">
    <source>
        <dbReference type="ARBA" id="ARBA00046740"/>
    </source>
</evidence>
<dbReference type="Pfam" id="PF00410">
    <property type="entry name" value="Ribosomal_S8"/>
    <property type="match status" value="1"/>
</dbReference>
<evidence type="ECO:0000256" key="4">
    <source>
        <dbReference type="ARBA" id="ARBA00022980"/>
    </source>
</evidence>
<evidence type="ECO:0000256" key="8">
    <source>
        <dbReference type="HAMAP-Rule" id="MF_01302"/>
    </source>
</evidence>
<gene>
    <name evidence="8" type="primary">rpsH</name>
    <name evidence="10" type="ORF">BCY86_06805</name>
</gene>
<dbReference type="GO" id="GO:0019843">
    <property type="term" value="F:rRNA binding"/>
    <property type="evidence" value="ECO:0007669"/>
    <property type="project" value="UniProtKB-UniRule"/>
</dbReference>
<keyword evidence="5 8" id="KW-0687">Ribonucleoprotein</keyword>
<dbReference type="STRING" id="1882918.BCY86_06805"/>
<dbReference type="AlphaFoldDB" id="A0A1L6MY22"/>
<dbReference type="PANTHER" id="PTHR11758">
    <property type="entry name" value="40S RIBOSOMAL PROTEIN S15A"/>
    <property type="match status" value="1"/>
</dbReference>
<keyword evidence="11" id="KW-1185">Reference proteome</keyword>
<dbReference type="GO" id="GO:0005840">
    <property type="term" value="C:ribosome"/>
    <property type="evidence" value="ECO:0007669"/>
    <property type="project" value="UniProtKB-KW"/>
</dbReference>
<dbReference type="Proteomes" id="UP000185544">
    <property type="component" value="Chromosome"/>
</dbReference>
<dbReference type="GO" id="GO:0006412">
    <property type="term" value="P:translation"/>
    <property type="evidence" value="ECO:0007669"/>
    <property type="project" value="UniProtKB-UniRule"/>
</dbReference>
<evidence type="ECO:0000256" key="3">
    <source>
        <dbReference type="ARBA" id="ARBA00022884"/>
    </source>
</evidence>
<evidence type="ECO:0000256" key="5">
    <source>
        <dbReference type="ARBA" id="ARBA00023274"/>
    </source>
</evidence>
<dbReference type="OrthoDB" id="9802617at2"/>
<comment type="function">
    <text evidence="8">One of the primary rRNA binding proteins, it binds directly to 16S rRNA central domain where it helps coordinate assembly of the platform of the 30S subunit.</text>
</comment>
<evidence type="ECO:0000256" key="6">
    <source>
        <dbReference type="ARBA" id="ARBA00035258"/>
    </source>
</evidence>
<dbReference type="HAMAP" id="MF_01302_B">
    <property type="entry name" value="Ribosomal_uS8_B"/>
    <property type="match status" value="1"/>
</dbReference>
<dbReference type="FunFam" id="3.30.1490.10:FF:000001">
    <property type="entry name" value="30S ribosomal protein S8"/>
    <property type="match status" value="1"/>
</dbReference>
<evidence type="ECO:0000256" key="1">
    <source>
        <dbReference type="ARBA" id="ARBA00006471"/>
    </source>
</evidence>
<comment type="subunit">
    <text evidence="7 8">Part of the 30S ribosomal subunit. Contacts proteins S5 and S12.</text>
</comment>
<dbReference type="NCBIfam" id="NF001109">
    <property type="entry name" value="PRK00136.1"/>
    <property type="match status" value="1"/>
</dbReference>
<dbReference type="RefSeq" id="WP_075277086.1">
    <property type="nucleotide sequence ID" value="NZ_CP016908.1"/>
</dbReference>
<dbReference type="GO" id="GO:0003735">
    <property type="term" value="F:structural constituent of ribosome"/>
    <property type="evidence" value="ECO:0007669"/>
    <property type="project" value="InterPro"/>
</dbReference>
<dbReference type="InterPro" id="IPR000630">
    <property type="entry name" value="Ribosomal_uS8"/>
</dbReference>
<comment type="similarity">
    <text evidence="1 8 9">Belongs to the universal ribosomal protein uS8 family.</text>
</comment>
<organism evidence="10 11">
    <name type="scientific">Pajaroellobacter abortibovis</name>
    <dbReference type="NCBI Taxonomy" id="1882918"/>
    <lineage>
        <taxon>Bacteria</taxon>
        <taxon>Pseudomonadati</taxon>
        <taxon>Myxococcota</taxon>
        <taxon>Polyangia</taxon>
        <taxon>Polyangiales</taxon>
        <taxon>Polyangiaceae</taxon>
    </lineage>
</organism>
<accession>A0A1L6MY22</accession>
<proteinExistence type="inferred from homology"/>
<dbReference type="Gene3D" id="3.30.1490.10">
    <property type="match status" value="1"/>
</dbReference>
<dbReference type="Gene3D" id="3.30.1370.30">
    <property type="match status" value="1"/>
</dbReference>
<dbReference type="SUPFAM" id="SSF56047">
    <property type="entry name" value="Ribosomal protein S8"/>
    <property type="match status" value="1"/>
</dbReference>
<sequence>MMTDPIADMLTRIRNGASARHILVKLPYSHLKENICKVLKGEGFIEDVYASEQEQKKSKPRKVLVVVLRYDAKNRSAIDGSRRVSTLGRRVYLPCKSIPKVCSGMGISVLSTSRGVMSDKEARRLHIGGELLCEIW</sequence>
<name>A0A1L6MY22_9BACT</name>
<dbReference type="EMBL" id="CP016908">
    <property type="protein sequence ID" value="APS00420.1"/>
    <property type="molecule type" value="Genomic_DNA"/>
</dbReference>
<protein>
    <recommendedName>
        <fullName evidence="6 8">Small ribosomal subunit protein uS8</fullName>
    </recommendedName>
</protein>
<keyword evidence="3 8" id="KW-0694">RNA-binding</keyword>
<evidence type="ECO:0000256" key="9">
    <source>
        <dbReference type="RuleBase" id="RU003660"/>
    </source>
</evidence>
<dbReference type="PROSITE" id="PS00053">
    <property type="entry name" value="RIBOSOMAL_S8"/>
    <property type="match status" value="1"/>
</dbReference>
<evidence type="ECO:0000313" key="10">
    <source>
        <dbReference type="EMBL" id="APS00420.1"/>
    </source>
</evidence>
<keyword evidence="2 8" id="KW-0699">rRNA-binding</keyword>
<dbReference type="GO" id="GO:0005737">
    <property type="term" value="C:cytoplasm"/>
    <property type="evidence" value="ECO:0007669"/>
    <property type="project" value="UniProtKB-ARBA"/>
</dbReference>
<reference evidence="10 11" key="1">
    <citation type="submission" date="2016-08" db="EMBL/GenBank/DDBJ databases">
        <title>Identification and validation of antigenic proteins from Pajaroellobacter abortibovis using de-novo genome sequence assembly and reverse vaccinology.</title>
        <authorList>
            <person name="Welly B.T."/>
            <person name="Miller M.R."/>
            <person name="Stott J.L."/>
            <person name="Blanchard M.T."/>
            <person name="Islas-Trejo A.D."/>
            <person name="O'Rourke S.M."/>
            <person name="Young A.E."/>
            <person name="Medrano J.F."/>
            <person name="Van Eenennaam A.L."/>
        </authorList>
    </citation>
    <scope>NUCLEOTIDE SEQUENCE [LARGE SCALE GENOMIC DNA]</scope>
    <source>
        <strain evidence="10 11">BTF92-0548A/99-0131</strain>
    </source>
</reference>
<evidence type="ECO:0000256" key="2">
    <source>
        <dbReference type="ARBA" id="ARBA00022730"/>
    </source>
</evidence>
<dbReference type="InterPro" id="IPR047863">
    <property type="entry name" value="Ribosomal_uS8_CS"/>
</dbReference>
<evidence type="ECO:0000313" key="11">
    <source>
        <dbReference type="Proteomes" id="UP000185544"/>
    </source>
</evidence>
<keyword evidence="4 8" id="KW-0689">Ribosomal protein</keyword>
<dbReference type="InterPro" id="IPR035987">
    <property type="entry name" value="Ribosomal_uS8_sf"/>
</dbReference>
<dbReference type="KEGG" id="pabo:BCY86_06805"/>